<gene>
    <name evidence="17" type="ORF">OLC1_LOCUS4200</name>
</gene>
<dbReference type="Proteomes" id="UP001161247">
    <property type="component" value="Chromosome 1"/>
</dbReference>
<name>A0AAV1CBJ0_OLDCO</name>
<evidence type="ECO:0000256" key="12">
    <source>
        <dbReference type="ARBA" id="ARBA00048721"/>
    </source>
</evidence>
<evidence type="ECO:0000256" key="9">
    <source>
        <dbReference type="ARBA" id="ARBA00022741"/>
    </source>
</evidence>
<reference evidence="17" key="1">
    <citation type="submission" date="2023-03" db="EMBL/GenBank/DDBJ databases">
        <authorList>
            <person name="Julca I."/>
        </authorList>
    </citation>
    <scope>NUCLEOTIDE SEQUENCE</scope>
</reference>
<comment type="function">
    <text evidence="14">Catalyzes the formation of NAD(+) from nicotinamide mononucleotide (NMN) and ATP. Can also use the deamidated form; nicotinic acid mononucleotide (NaMN) as substrate.</text>
</comment>
<dbReference type="GO" id="GO:0046872">
    <property type="term" value="F:metal ion binding"/>
    <property type="evidence" value="ECO:0007669"/>
    <property type="project" value="UniProtKB-KW"/>
</dbReference>
<evidence type="ECO:0000256" key="7">
    <source>
        <dbReference type="ARBA" id="ARBA00022695"/>
    </source>
</evidence>
<dbReference type="AlphaFoldDB" id="A0AAV1CBJ0"/>
<organism evidence="17 18">
    <name type="scientific">Oldenlandia corymbosa var. corymbosa</name>
    <dbReference type="NCBI Taxonomy" id="529605"/>
    <lineage>
        <taxon>Eukaryota</taxon>
        <taxon>Viridiplantae</taxon>
        <taxon>Streptophyta</taxon>
        <taxon>Embryophyta</taxon>
        <taxon>Tracheophyta</taxon>
        <taxon>Spermatophyta</taxon>
        <taxon>Magnoliopsida</taxon>
        <taxon>eudicotyledons</taxon>
        <taxon>Gunneridae</taxon>
        <taxon>Pentapetalae</taxon>
        <taxon>asterids</taxon>
        <taxon>lamiids</taxon>
        <taxon>Gentianales</taxon>
        <taxon>Rubiaceae</taxon>
        <taxon>Rubioideae</taxon>
        <taxon>Spermacoceae</taxon>
        <taxon>Hedyotis-Oldenlandia complex</taxon>
        <taxon>Oldenlandia</taxon>
    </lineage>
</organism>
<dbReference type="NCBIfam" id="TIGR00482">
    <property type="entry name" value="nicotinate (nicotinamide) nucleotide adenylyltransferase"/>
    <property type="match status" value="1"/>
</dbReference>
<proteinExistence type="inferred from homology"/>
<evidence type="ECO:0000256" key="5">
    <source>
        <dbReference type="ARBA" id="ARBA00022642"/>
    </source>
</evidence>
<keyword evidence="11 15" id="KW-0520">NAD</keyword>
<dbReference type="Pfam" id="PF01467">
    <property type="entry name" value="CTP_transf_like"/>
    <property type="match status" value="1"/>
</dbReference>
<dbReference type="FunFam" id="3.40.50.620:FF:000200">
    <property type="entry name" value="Nicotinamide-nucleotide adenylyltransferase"/>
    <property type="match status" value="1"/>
</dbReference>
<dbReference type="InterPro" id="IPR051182">
    <property type="entry name" value="Euk_NMN_adenylyltrnsfrase"/>
</dbReference>
<evidence type="ECO:0000256" key="1">
    <source>
        <dbReference type="ARBA" id="ARBA00001968"/>
    </source>
</evidence>
<evidence type="ECO:0000256" key="14">
    <source>
        <dbReference type="ARBA" id="ARBA00054019"/>
    </source>
</evidence>
<keyword evidence="9 15" id="KW-0547">Nucleotide-binding</keyword>
<keyword evidence="6 15" id="KW-0808">Transferase</keyword>
<dbReference type="CDD" id="cd09286">
    <property type="entry name" value="NMNAT_Eukarya"/>
    <property type="match status" value="1"/>
</dbReference>
<dbReference type="InterPro" id="IPR045094">
    <property type="entry name" value="NMNAT_euk"/>
</dbReference>
<keyword evidence="8" id="KW-0479">Metal-binding</keyword>
<comment type="similarity">
    <text evidence="4 15">Belongs to the eukaryotic NMN adenylyltransferase family.</text>
</comment>
<dbReference type="EC" id="2.7.7.1" evidence="15"/>
<comment type="catalytic activity">
    <reaction evidence="13 15">
        <text>beta-nicotinamide D-ribonucleotide + ATP + H(+) = diphosphate + NAD(+)</text>
        <dbReference type="Rhea" id="RHEA:21360"/>
        <dbReference type="ChEBI" id="CHEBI:14649"/>
        <dbReference type="ChEBI" id="CHEBI:15378"/>
        <dbReference type="ChEBI" id="CHEBI:30616"/>
        <dbReference type="ChEBI" id="CHEBI:33019"/>
        <dbReference type="ChEBI" id="CHEBI:57540"/>
        <dbReference type="EC" id="2.7.7.1"/>
    </reaction>
</comment>
<dbReference type="EC" id="2.7.7.18" evidence="15"/>
<evidence type="ECO:0000256" key="10">
    <source>
        <dbReference type="ARBA" id="ARBA00022840"/>
    </source>
</evidence>
<dbReference type="GO" id="GO:0004515">
    <property type="term" value="F:nicotinate-nucleotide adenylyltransferase activity"/>
    <property type="evidence" value="ECO:0007669"/>
    <property type="project" value="UniProtKB-EC"/>
</dbReference>
<evidence type="ECO:0000259" key="16">
    <source>
        <dbReference type="Pfam" id="PF01467"/>
    </source>
</evidence>
<evidence type="ECO:0000313" key="17">
    <source>
        <dbReference type="EMBL" id="CAI9092568.1"/>
    </source>
</evidence>
<evidence type="ECO:0000256" key="13">
    <source>
        <dbReference type="ARBA" id="ARBA00049001"/>
    </source>
</evidence>
<comment type="cofactor">
    <cofactor evidence="1">
        <name>a divalent metal cation</name>
        <dbReference type="ChEBI" id="CHEBI:60240"/>
    </cofactor>
</comment>
<keyword evidence="5 15" id="KW-0662">Pyridine nucleotide biosynthesis</keyword>
<evidence type="ECO:0000256" key="3">
    <source>
        <dbReference type="ARBA" id="ARBA00005019"/>
    </source>
</evidence>
<accession>A0AAV1CBJ0</accession>
<dbReference type="PANTHER" id="PTHR12039:SF0">
    <property type="entry name" value="NICOTINAMIDE-NUCLEOTIDE ADENYLYLTRANSFERASE"/>
    <property type="match status" value="1"/>
</dbReference>
<evidence type="ECO:0000256" key="2">
    <source>
        <dbReference type="ARBA" id="ARBA00004658"/>
    </source>
</evidence>
<protein>
    <recommendedName>
        <fullName evidence="15">Nicotinamide-nucleotide adenylyltransferase</fullName>
        <ecNumber evidence="15">2.7.7.1</ecNumber>
        <ecNumber evidence="15">2.7.7.18</ecNumber>
    </recommendedName>
</protein>
<dbReference type="SUPFAM" id="SSF52374">
    <property type="entry name" value="Nucleotidylyl transferase"/>
    <property type="match status" value="1"/>
</dbReference>
<keyword evidence="10 15" id="KW-0067">ATP-binding</keyword>
<feature type="domain" description="Cytidyltransferase-like" evidence="16">
    <location>
        <begin position="33"/>
        <end position="213"/>
    </location>
</feature>
<dbReference type="InterPro" id="IPR004821">
    <property type="entry name" value="Cyt_trans-like"/>
</dbReference>
<dbReference type="GO" id="GO:0009435">
    <property type="term" value="P:NAD+ biosynthetic process"/>
    <property type="evidence" value="ECO:0007669"/>
    <property type="project" value="InterPro"/>
</dbReference>
<comment type="pathway">
    <text evidence="3">Cofactor biosynthesis; NAD(+) biosynthesis; deamido-NAD(+) from nicotinate D-ribonucleotide: step 1/1.</text>
</comment>
<comment type="pathway">
    <text evidence="2 15">Cofactor biosynthesis; NAD(+) biosynthesis; NAD(+) from nicotinamide D-ribonucleotide: step 1/1.</text>
</comment>
<dbReference type="PANTHER" id="PTHR12039">
    <property type="entry name" value="NICOTINAMIDE MONONUCLEOTIDE ADENYLYLTRANSFERASE"/>
    <property type="match status" value="1"/>
</dbReference>
<evidence type="ECO:0000256" key="8">
    <source>
        <dbReference type="ARBA" id="ARBA00022723"/>
    </source>
</evidence>
<evidence type="ECO:0000313" key="18">
    <source>
        <dbReference type="Proteomes" id="UP001161247"/>
    </source>
</evidence>
<dbReference type="InterPro" id="IPR014729">
    <property type="entry name" value="Rossmann-like_a/b/a_fold"/>
</dbReference>
<dbReference type="Gene3D" id="3.40.50.620">
    <property type="entry name" value="HUPs"/>
    <property type="match status" value="1"/>
</dbReference>
<comment type="catalytic activity">
    <reaction evidence="12 15">
        <text>nicotinate beta-D-ribonucleotide + ATP + H(+) = deamido-NAD(+) + diphosphate</text>
        <dbReference type="Rhea" id="RHEA:22860"/>
        <dbReference type="ChEBI" id="CHEBI:15378"/>
        <dbReference type="ChEBI" id="CHEBI:30616"/>
        <dbReference type="ChEBI" id="CHEBI:33019"/>
        <dbReference type="ChEBI" id="CHEBI:57502"/>
        <dbReference type="ChEBI" id="CHEBI:58437"/>
        <dbReference type="EC" id="2.7.7.18"/>
    </reaction>
</comment>
<evidence type="ECO:0000256" key="6">
    <source>
        <dbReference type="ARBA" id="ARBA00022679"/>
    </source>
</evidence>
<dbReference type="EMBL" id="OX459118">
    <property type="protein sequence ID" value="CAI9092568.1"/>
    <property type="molecule type" value="Genomic_DNA"/>
</dbReference>
<evidence type="ECO:0000256" key="11">
    <source>
        <dbReference type="ARBA" id="ARBA00023027"/>
    </source>
</evidence>
<sequence length="253" mass="28426">MALPVNKLSTRLVDQPEYQSTETKKIYVVLVSTGSFNPPTYMHMRCFELARDALNSEGFCVIAGYMSPVNDAYKKKDLISAEHRIAMCNMACESSEFVMVDPWEANQSTYQRTLTVLSRIRTSVYETGLIPTGSLKVMLVCGSDLLESFGIPGFWIRDQVRTICREFGLVCIRRDGQDVGKIISNDDILSDYHENIKVVDEIVPNGVSSTRLRDCISRGLSVKYLTADEVIDYINQHHLYKKQNNDASTGGVS</sequence>
<dbReference type="InterPro" id="IPR005248">
    <property type="entry name" value="NadD/NMNAT"/>
</dbReference>
<evidence type="ECO:0000256" key="15">
    <source>
        <dbReference type="RuleBase" id="RU362021"/>
    </source>
</evidence>
<keyword evidence="7 15" id="KW-0548">Nucleotidyltransferase</keyword>
<dbReference type="GO" id="GO:0000309">
    <property type="term" value="F:nicotinamide-nucleotide adenylyltransferase activity"/>
    <property type="evidence" value="ECO:0007669"/>
    <property type="project" value="UniProtKB-EC"/>
</dbReference>
<keyword evidence="18" id="KW-1185">Reference proteome</keyword>
<evidence type="ECO:0000256" key="4">
    <source>
        <dbReference type="ARBA" id="ARBA00007064"/>
    </source>
</evidence>
<dbReference type="GO" id="GO:0005524">
    <property type="term" value="F:ATP binding"/>
    <property type="evidence" value="ECO:0007669"/>
    <property type="project" value="UniProtKB-KW"/>
</dbReference>